<evidence type="ECO:0000259" key="1">
    <source>
        <dbReference type="Pfam" id="PF12728"/>
    </source>
</evidence>
<sequence>MANLELADRTQWLSLREACDFLQVSQVTLRQWADAGHMRVYRTPGGHRRFSREDVLALTQQPASSQASESPDKLEDAALRRIRRGLNHEEVARQSWYQSVEEEGRDRMRLFGRRLLSLLVQGLPQRRASGRRQEILSEALMLGHEYGAEMSERGVLLKDTVEAFIFFRTLVLDSTSNGTWGPILELADRVLVGVVESYQRRMEGVTFPHRLPEGNAMNNTVNNMGG</sequence>
<dbReference type="GO" id="GO:0003677">
    <property type="term" value="F:DNA binding"/>
    <property type="evidence" value="ECO:0007669"/>
    <property type="project" value="InterPro"/>
</dbReference>
<evidence type="ECO:0000313" key="2">
    <source>
        <dbReference type="EMBL" id="CAI8021193.1"/>
    </source>
</evidence>
<dbReference type="Gene3D" id="1.10.1660.10">
    <property type="match status" value="1"/>
</dbReference>
<dbReference type="InterPro" id="IPR041657">
    <property type="entry name" value="HTH_17"/>
</dbReference>
<dbReference type="CDD" id="cd04762">
    <property type="entry name" value="HTH_MerR-trunc"/>
    <property type="match status" value="1"/>
</dbReference>
<keyword evidence="3" id="KW-1185">Reference proteome</keyword>
<protein>
    <recommendedName>
        <fullName evidence="1">Helix-turn-helix domain-containing protein</fullName>
    </recommendedName>
</protein>
<name>A0AA35S0I6_GEOBA</name>
<feature type="domain" description="Helix-turn-helix" evidence="1">
    <location>
        <begin position="12"/>
        <end position="60"/>
    </location>
</feature>
<dbReference type="SUPFAM" id="SSF46955">
    <property type="entry name" value="Putative DNA-binding domain"/>
    <property type="match status" value="1"/>
</dbReference>
<comment type="caution">
    <text evidence="2">The sequence shown here is derived from an EMBL/GenBank/DDBJ whole genome shotgun (WGS) entry which is preliminary data.</text>
</comment>
<dbReference type="AlphaFoldDB" id="A0AA35S0I6"/>
<dbReference type="Pfam" id="PF12728">
    <property type="entry name" value="HTH_17"/>
    <property type="match status" value="1"/>
</dbReference>
<organism evidence="2 3">
    <name type="scientific">Geodia barretti</name>
    <name type="common">Barrett's horny sponge</name>
    <dbReference type="NCBI Taxonomy" id="519541"/>
    <lineage>
        <taxon>Eukaryota</taxon>
        <taxon>Metazoa</taxon>
        <taxon>Porifera</taxon>
        <taxon>Demospongiae</taxon>
        <taxon>Heteroscleromorpha</taxon>
        <taxon>Tetractinellida</taxon>
        <taxon>Astrophorina</taxon>
        <taxon>Geodiidae</taxon>
        <taxon>Geodia</taxon>
    </lineage>
</organism>
<dbReference type="NCBIfam" id="TIGR01764">
    <property type="entry name" value="excise"/>
    <property type="match status" value="1"/>
</dbReference>
<evidence type="ECO:0000313" key="3">
    <source>
        <dbReference type="Proteomes" id="UP001174909"/>
    </source>
</evidence>
<gene>
    <name evidence="2" type="ORF">GBAR_LOCUS12610</name>
</gene>
<accession>A0AA35S0I6</accession>
<reference evidence="2" key="1">
    <citation type="submission" date="2023-03" db="EMBL/GenBank/DDBJ databases">
        <authorList>
            <person name="Steffen K."/>
            <person name="Cardenas P."/>
        </authorList>
    </citation>
    <scope>NUCLEOTIDE SEQUENCE</scope>
</reference>
<dbReference type="InterPro" id="IPR010093">
    <property type="entry name" value="SinI_DNA-bd"/>
</dbReference>
<dbReference type="InterPro" id="IPR009061">
    <property type="entry name" value="DNA-bd_dom_put_sf"/>
</dbReference>
<dbReference type="Proteomes" id="UP001174909">
    <property type="component" value="Unassembled WGS sequence"/>
</dbReference>
<proteinExistence type="predicted"/>
<dbReference type="EMBL" id="CASHTH010001874">
    <property type="protein sequence ID" value="CAI8021193.1"/>
    <property type="molecule type" value="Genomic_DNA"/>
</dbReference>